<accession>A0A1I5I1G2</accession>
<dbReference type="InterPro" id="IPR050980">
    <property type="entry name" value="2C_sensor_his_kinase"/>
</dbReference>
<feature type="transmembrane region" description="Helical" evidence="8">
    <location>
        <begin position="96"/>
        <end position="118"/>
    </location>
</feature>
<evidence type="ECO:0000256" key="6">
    <source>
        <dbReference type="ARBA" id="ARBA00022840"/>
    </source>
</evidence>
<keyword evidence="3" id="KW-0808">Transferase</keyword>
<reference evidence="10 11" key="1">
    <citation type="submission" date="2016-10" db="EMBL/GenBank/DDBJ databases">
        <authorList>
            <person name="de Groot N.N."/>
        </authorList>
    </citation>
    <scope>NUCLEOTIDE SEQUENCE [LARGE SCALE GENOMIC DNA]</scope>
    <source>
        <strain evidence="10 11">CGMCC 4.1877</strain>
    </source>
</reference>
<dbReference type="PANTHER" id="PTHR44936:SF10">
    <property type="entry name" value="SENSOR PROTEIN RSTB"/>
    <property type="match status" value="1"/>
</dbReference>
<keyword evidence="6" id="KW-0067">ATP-binding</keyword>
<evidence type="ECO:0000313" key="10">
    <source>
        <dbReference type="EMBL" id="SFO54357.1"/>
    </source>
</evidence>
<keyword evidence="4" id="KW-0547">Nucleotide-binding</keyword>
<evidence type="ECO:0000259" key="9">
    <source>
        <dbReference type="PROSITE" id="PS50109"/>
    </source>
</evidence>
<name>A0A1I5I1G2_PSUAM</name>
<dbReference type="PRINTS" id="PR00344">
    <property type="entry name" value="BCTRLSENSOR"/>
</dbReference>
<keyword evidence="8" id="KW-1133">Transmembrane helix</keyword>
<dbReference type="EC" id="2.7.13.3" evidence="2"/>
<feature type="transmembrane region" description="Helical" evidence="8">
    <location>
        <begin position="31"/>
        <end position="51"/>
    </location>
</feature>
<keyword evidence="8" id="KW-0812">Transmembrane</keyword>
<evidence type="ECO:0000256" key="7">
    <source>
        <dbReference type="ARBA" id="ARBA00023012"/>
    </source>
</evidence>
<dbReference type="Pfam" id="PF02518">
    <property type="entry name" value="HATPase_c"/>
    <property type="match status" value="1"/>
</dbReference>
<dbReference type="PANTHER" id="PTHR44936">
    <property type="entry name" value="SENSOR PROTEIN CREC"/>
    <property type="match status" value="1"/>
</dbReference>
<keyword evidence="11" id="KW-1185">Reference proteome</keyword>
<organism evidence="10 11">
    <name type="scientific">Pseudonocardia ammonioxydans</name>
    <dbReference type="NCBI Taxonomy" id="260086"/>
    <lineage>
        <taxon>Bacteria</taxon>
        <taxon>Bacillati</taxon>
        <taxon>Actinomycetota</taxon>
        <taxon>Actinomycetes</taxon>
        <taxon>Pseudonocardiales</taxon>
        <taxon>Pseudonocardiaceae</taxon>
        <taxon>Pseudonocardia</taxon>
    </lineage>
</organism>
<dbReference type="AlphaFoldDB" id="A0A1I5I1G2"/>
<proteinExistence type="predicted"/>
<dbReference type="PROSITE" id="PS50109">
    <property type="entry name" value="HIS_KIN"/>
    <property type="match status" value="1"/>
</dbReference>
<evidence type="ECO:0000256" key="2">
    <source>
        <dbReference type="ARBA" id="ARBA00012438"/>
    </source>
</evidence>
<dbReference type="InterPro" id="IPR005467">
    <property type="entry name" value="His_kinase_dom"/>
</dbReference>
<protein>
    <recommendedName>
        <fullName evidence="2">histidine kinase</fullName>
        <ecNumber evidence="2">2.7.13.3</ecNumber>
    </recommendedName>
</protein>
<evidence type="ECO:0000256" key="5">
    <source>
        <dbReference type="ARBA" id="ARBA00022777"/>
    </source>
</evidence>
<dbReference type="EMBL" id="FOUY01000083">
    <property type="protein sequence ID" value="SFO54357.1"/>
    <property type="molecule type" value="Genomic_DNA"/>
</dbReference>
<feature type="transmembrane region" description="Helical" evidence="8">
    <location>
        <begin position="130"/>
        <end position="148"/>
    </location>
</feature>
<keyword evidence="5 10" id="KW-0418">Kinase</keyword>
<dbReference type="GO" id="GO:0000160">
    <property type="term" value="P:phosphorelay signal transduction system"/>
    <property type="evidence" value="ECO:0007669"/>
    <property type="project" value="UniProtKB-KW"/>
</dbReference>
<dbReference type="Proteomes" id="UP000199614">
    <property type="component" value="Unassembled WGS sequence"/>
</dbReference>
<dbReference type="RefSeq" id="WP_177238863.1">
    <property type="nucleotide sequence ID" value="NZ_FOUY01000083.1"/>
</dbReference>
<evidence type="ECO:0000313" key="11">
    <source>
        <dbReference type="Proteomes" id="UP000199614"/>
    </source>
</evidence>
<sequence length="436" mass="47366">MSSSVPLRSIGRARNDDIAVNWPRRDDLTTLTIRVGVVLSLPALIWMTGAAEGGNAHLVVPLAVVTVLYGFALLIARVIRLGDPPAWFVTSADTTLSLTACAFTGGAHSLFVAVLPLVVIAASLREEPRWGATFAVAIGIAFTAIGYFTTQPVDPRPNEVLVGLWWTMYLLATASLVGVFVRRLRRGFQAAAESEAEALAERAALEEERDLRARLLDSQQARLDGLRVILHEFRTPIVSLSALLRDAESQETPVKPAAITLLSAHVRHLEDMLAGLADVALAEGSPVGRVRDRKVRLDELVESVFDGAGIPPERRLSFIRPPESVAICEPQRLRRILVNLAENAGRISGTAAVEMYLIREKDNLIAEVRDRGPGLPPDQLGLVTRKYTSFGERRGTSGLGLWIVEQLTSAMNGTLTLNSRHGGGLVTRLVVPLRWA</sequence>
<dbReference type="InterPro" id="IPR036890">
    <property type="entry name" value="HATPase_C_sf"/>
</dbReference>
<feature type="domain" description="Histidine kinase" evidence="9">
    <location>
        <begin position="228"/>
        <end position="435"/>
    </location>
</feature>
<gene>
    <name evidence="10" type="ORF">SAMN05216207_10835</name>
</gene>
<evidence type="ECO:0000256" key="3">
    <source>
        <dbReference type="ARBA" id="ARBA00022679"/>
    </source>
</evidence>
<dbReference type="InterPro" id="IPR003594">
    <property type="entry name" value="HATPase_dom"/>
</dbReference>
<feature type="transmembrane region" description="Helical" evidence="8">
    <location>
        <begin position="58"/>
        <end position="76"/>
    </location>
</feature>
<feature type="transmembrane region" description="Helical" evidence="8">
    <location>
        <begin position="160"/>
        <end position="181"/>
    </location>
</feature>
<dbReference type="STRING" id="260086.SAMN05216207_10835"/>
<keyword evidence="8" id="KW-0472">Membrane</keyword>
<dbReference type="GO" id="GO:0004673">
    <property type="term" value="F:protein histidine kinase activity"/>
    <property type="evidence" value="ECO:0007669"/>
    <property type="project" value="UniProtKB-EC"/>
</dbReference>
<dbReference type="SMART" id="SM00387">
    <property type="entry name" value="HATPase_c"/>
    <property type="match status" value="1"/>
</dbReference>
<evidence type="ECO:0000256" key="8">
    <source>
        <dbReference type="SAM" id="Phobius"/>
    </source>
</evidence>
<comment type="catalytic activity">
    <reaction evidence="1">
        <text>ATP + protein L-histidine = ADP + protein N-phospho-L-histidine.</text>
        <dbReference type="EC" id="2.7.13.3"/>
    </reaction>
</comment>
<dbReference type="GO" id="GO:0005524">
    <property type="term" value="F:ATP binding"/>
    <property type="evidence" value="ECO:0007669"/>
    <property type="project" value="UniProtKB-KW"/>
</dbReference>
<keyword evidence="7" id="KW-0902">Two-component regulatory system</keyword>
<dbReference type="Gene3D" id="3.30.565.10">
    <property type="entry name" value="Histidine kinase-like ATPase, C-terminal domain"/>
    <property type="match status" value="1"/>
</dbReference>
<dbReference type="SUPFAM" id="SSF55874">
    <property type="entry name" value="ATPase domain of HSP90 chaperone/DNA topoisomerase II/histidine kinase"/>
    <property type="match status" value="1"/>
</dbReference>
<evidence type="ECO:0000256" key="4">
    <source>
        <dbReference type="ARBA" id="ARBA00022741"/>
    </source>
</evidence>
<dbReference type="InterPro" id="IPR004358">
    <property type="entry name" value="Sig_transdc_His_kin-like_C"/>
</dbReference>
<evidence type="ECO:0000256" key="1">
    <source>
        <dbReference type="ARBA" id="ARBA00000085"/>
    </source>
</evidence>